<dbReference type="Pfam" id="PF00265">
    <property type="entry name" value="TK"/>
    <property type="match status" value="1"/>
</dbReference>
<dbReference type="PANTHER" id="PTHR11441">
    <property type="entry name" value="THYMIDINE KINASE"/>
    <property type="match status" value="1"/>
</dbReference>
<accession>A0A4R2QMZ6</accession>
<evidence type="ECO:0000256" key="1">
    <source>
        <dbReference type="ARBA" id="ARBA00007587"/>
    </source>
</evidence>
<dbReference type="NCBIfam" id="NF003297">
    <property type="entry name" value="PRK04296.1-2"/>
    <property type="match status" value="1"/>
</dbReference>
<evidence type="ECO:0000256" key="9">
    <source>
        <dbReference type="RuleBase" id="RU004165"/>
    </source>
</evidence>
<dbReference type="GO" id="GO:0004797">
    <property type="term" value="F:thymidine kinase activity"/>
    <property type="evidence" value="ECO:0007669"/>
    <property type="project" value="UniProtKB-EC"/>
</dbReference>
<dbReference type="PANTHER" id="PTHR11441:SF0">
    <property type="entry name" value="THYMIDINE KINASE, CYTOSOLIC"/>
    <property type="match status" value="1"/>
</dbReference>
<dbReference type="EMBL" id="SLXQ01000007">
    <property type="protein sequence ID" value="TCP50942.1"/>
    <property type="molecule type" value="Genomic_DNA"/>
</dbReference>
<reference evidence="11 12" key="1">
    <citation type="submission" date="2019-03" db="EMBL/GenBank/DDBJ databases">
        <title>Genomic Encyclopedia of Type Strains, Phase IV (KMG-IV): sequencing the most valuable type-strain genomes for metagenomic binning, comparative biology and taxonomic classification.</title>
        <authorList>
            <person name="Goeker M."/>
        </authorList>
    </citation>
    <scope>NUCLEOTIDE SEQUENCE [LARGE SCALE GENOMIC DNA]</scope>
    <source>
        <strain evidence="11 12">DSM 45765</strain>
    </source>
</reference>
<comment type="similarity">
    <text evidence="1 9">Belongs to the thymidine kinase family.</text>
</comment>
<dbReference type="GO" id="GO:0071897">
    <property type="term" value="P:DNA biosynthetic process"/>
    <property type="evidence" value="ECO:0007669"/>
    <property type="project" value="UniProtKB-KW"/>
</dbReference>
<dbReference type="Gene3D" id="3.40.50.300">
    <property type="entry name" value="P-loop containing nucleotide triphosphate hydrolases"/>
    <property type="match status" value="1"/>
</dbReference>
<dbReference type="AlphaFoldDB" id="A0A4R2QMZ6"/>
<evidence type="ECO:0000256" key="3">
    <source>
        <dbReference type="ARBA" id="ARBA00022634"/>
    </source>
</evidence>
<dbReference type="InterPro" id="IPR027417">
    <property type="entry name" value="P-loop_NTPase"/>
</dbReference>
<evidence type="ECO:0000256" key="7">
    <source>
        <dbReference type="ARBA" id="ARBA00022840"/>
    </source>
</evidence>
<keyword evidence="7 8" id="KW-0067">ATP-binding</keyword>
<gene>
    <name evidence="11" type="ORF">EV191_107206</name>
</gene>
<evidence type="ECO:0000256" key="6">
    <source>
        <dbReference type="ARBA" id="ARBA00022777"/>
    </source>
</evidence>
<evidence type="ECO:0000256" key="2">
    <source>
        <dbReference type="ARBA" id="ARBA00012118"/>
    </source>
</evidence>
<dbReference type="GO" id="GO:0046104">
    <property type="term" value="P:thymidine metabolic process"/>
    <property type="evidence" value="ECO:0007669"/>
    <property type="project" value="TreeGrafter"/>
</dbReference>
<keyword evidence="6 8" id="KW-0418">Kinase</keyword>
<dbReference type="EC" id="2.7.1.21" evidence="2 8"/>
<keyword evidence="12" id="KW-1185">Reference proteome</keyword>
<evidence type="ECO:0000256" key="5">
    <source>
        <dbReference type="ARBA" id="ARBA00022741"/>
    </source>
</evidence>
<dbReference type="GO" id="GO:0005524">
    <property type="term" value="F:ATP binding"/>
    <property type="evidence" value="ECO:0007669"/>
    <property type="project" value="UniProtKB-KW"/>
</dbReference>
<keyword evidence="4 8" id="KW-0808">Transferase</keyword>
<organism evidence="11 12">
    <name type="scientific">Tamaricihabitans halophyticus</name>
    <dbReference type="NCBI Taxonomy" id="1262583"/>
    <lineage>
        <taxon>Bacteria</taxon>
        <taxon>Bacillati</taxon>
        <taxon>Actinomycetota</taxon>
        <taxon>Actinomycetes</taxon>
        <taxon>Pseudonocardiales</taxon>
        <taxon>Pseudonocardiaceae</taxon>
        <taxon>Tamaricihabitans</taxon>
    </lineage>
</organism>
<sequence length="273" mass="29971">MTVSEQNVPAEQGLPEQNLPDSAVASDPTDALSPVPGHTAQNRAPSTGRLRYCYGPMDCGKSTLALQIDHNHARQGRRGLLLVRHDRSGQPRISSRIGITRQAYEVGADTDIRELVRAQWAAGHRLDYLIVDEAQFLSTEQVEQLAELADDVQLDVYCFGIATDFRSRLFPGSQRLFELADELQPVQVDVLCWCGAAGRFNARVQHERVLRAGDTVLVADTEPGQSTPGGAKQAGTEPAAEEPQNVRYQVLCRRHYRQGDLGATAPHGQLRLA</sequence>
<evidence type="ECO:0000313" key="11">
    <source>
        <dbReference type="EMBL" id="TCP50942.1"/>
    </source>
</evidence>
<feature type="region of interest" description="Disordered" evidence="10">
    <location>
        <begin position="1"/>
        <end position="47"/>
    </location>
</feature>
<dbReference type="InterPro" id="IPR001267">
    <property type="entry name" value="Thymidine_kinase"/>
</dbReference>
<protein>
    <recommendedName>
        <fullName evidence="2 8">Thymidine kinase</fullName>
        <ecNumber evidence="2 8">2.7.1.21</ecNumber>
    </recommendedName>
</protein>
<dbReference type="Proteomes" id="UP000294911">
    <property type="component" value="Unassembled WGS sequence"/>
</dbReference>
<name>A0A4R2QMZ6_9PSEU</name>
<dbReference type="SUPFAM" id="SSF52540">
    <property type="entry name" value="P-loop containing nucleoside triphosphate hydrolases"/>
    <property type="match status" value="1"/>
</dbReference>
<dbReference type="RefSeq" id="WP_424565477.1">
    <property type="nucleotide sequence ID" value="NZ_SLXQ01000007.1"/>
</dbReference>
<comment type="caution">
    <text evidence="11">The sequence shown here is derived from an EMBL/GenBank/DDBJ whole genome shotgun (WGS) entry which is preliminary data.</text>
</comment>
<dbReference type="GO" id="GO:0005829">
    <property type="term" value="C:cytosol"/>
    <property type="evidence" value="ECO:0007669"/>
    <property type="project" value="TreeGrafter"/>
</dbReference>
<evidence type="ECO:0000256" key="4">
    <source>
        <dbReference type="ARBA" id="ARBA00022679"/>
    </source>
</evidence>
<keyword evidence="3 8" id="KW-0237">DNA synthesis</keyword>
<feature type="region of interest" description="Disordered" evidence="10">
    <location>
        <begin position="219"/>
        <end position="243"/>
    </location>
</feature>
<evidence type="ECO:0000313" key="12">
    <source>
        <dbReference type="Proteomes" id="UP000294911"/>
    </source>
</evidence>
<evidence type="ECO:0000256" key="10">
    <source>
        <dbReference type="SAM" id="MobiDB-lite"/>
    </source>
</evidence>
<keyword evidence="5 8" id="KW-0547">Nucleotide-binding</keyword>
<comment type="catalytic activity">
    <reaction evidence="8">
        <text>thymidine + ATP = dTMP + ADP + H(+)</text>
        <dbReference type="Rhea" id="RHEA:19129"/>
        <dbReference type="ChEBI" id="CHEBI:15378"/>
        <dbReference type="ChEBI" id="CHEBI:17748"/>
        <dbReference type="ChEBI" id="CHEBI:30616"/>
        <dbReference type="ChEBI" id="CHEBI:63528"/>
        <dbReference type="ChEBI" id="CHEBI:456216"/>
        <dbReference type="EC" id="2.7.1.21"/>
    </reaction>
</comment>
<proteinExistence type="inferred from homology"/>
<evidence type="ECO:0000256" key="8">
    <source>
        <dbReference type="RuleBase" id="RU000544"/>
    </source>
</evidence>